<proteinExistence type="predicted"/>
<dbReference type="Gene3D" id="1.10.472.10">
    <property type="entry name" value="Cyclin-like"/>
    <property type="match status" value="1"/>
</dbReference>
<organism evidence="1 2">
    <name type="scientific">Brachionus plicatilis</name>
    <name type="common">Marine rotifer</name>
    <name type="synonym">Brachionus muelleri</name>
    <dbReference type="NCBI Taxonomy" id="10195"/>
    <lineage>
        <taxon>Eukaryota</taxon>
        <taxon>Metazoa</taxon>
        <taxon>Spiralia</taxon>
        <taxon>Gnathifera</taxon>
        <taxon>Rotifera</taxon>
        <taxon>Eurotatoria</taxon>
        <taxon>Monogononta</taxon>
        <taxon>Pseudotrocha</taxon>
        <taxon>Ploima</taxon>
        <taxon>Brachionidae</taxon>
        <taxon>Brachionus</taxon>
    </lineage>
</organism>
<dbReference type="Proteomes" id="UP000276133">
    <property type="component" value="Unassembled WGS sequence"/>
</dbReference>
<protein>
    <submittedName>
        <fullName evidence="1">Cyclin</fullName>
    </submittedName>
</protein>
<accession>A0A3M7RA01</accession>
<reference evidence="1 2" key="1">
    <citation type="journal article" date="2018" name="Sci. Rep.">
        <title>Genomic signatures of local adaptation to the degree of environmental predictability in rotifers.</title>
        <authorList>
            <person name="Franch-Gras L."/>
            <person name="Hahn C."/>
            <person name="Garcia-Roger E.M."/>
            <person name="Carmona M.J."/>
            <person name="Serra M."/>
            <person name="Gomez A."/>
        </authorList>
    </citation>
    <scope>NUCLEOTIDE SEQUENCE [LARGE SCALE GENOMIC DNA]</scope>
    <source>
        <strain evidence="1">HYR1</strain>
    </source>
</reference>
<name>A0A3M7RA01_BRAPC</name>
<evidence type="ECO:0000313" key="2">
    <source>
        <dbReference type="Proteomes" id="UP000276133"/>
    </source>
</evidence>
<gene>
    <name evidence="1" type="ORF">BpHYR1_041501</name>
</gene>
<evidence type="ECO:0000313" key="1">
    <source>
        <dbReference type="EMBL" id="RNA20357.1"/>
    </source>
</evidence>
<sequence length="66" mass="7669">MNQLVKMAPQSKYDSIFKKYSHQEFYEVAKVSCLTDAQLNHLIKDCKLNSIGSQVSGRFHFNLKFI</sequence>
<dbReference type="AlphaFoldDB" id="A0A3M7RA01"/>
<dbReference type="EMBL" id="REGN01003871">
    <property type="protein sequence ID" value="RNA20357.1"/>
    <property type="molecule type" value="Genomic_DNA"/>
</dbReference>
<comment type="caution">
    <text evidence="1">The sequence shown here is derived from an EMBL/GenBank/DDBJ whole genome shotgun (WGS) entry which is preliminary data.</text>
</comment>
<keyword evidence="2" id="KW-1185">Reference proteome</keyword>